<reference evidence="1 2" key="1">
    <citation type="submission" date="2020-09" db="EMBL/GenBank/DDBJ databases">
        <title>De no assembly of potato wild relative species, Solanum commersonii.</title>
        <authorList>
            <person name="Cho K."/>
        </authorList>
    </citation>
    <scope>NUCLEOTIDE SEQUENCE [LARGE SCALE GENOMIC DNA]</scope>
    <source>
        <strain evidence="1">LZ3.2</strain>
        <tissue evidence="1">Leaf</tissue>
    </source>
</reference>
<keyword evidence="2" id="KW-1185">Reference proteome</keyword>
<name>A0A9J5ZVZ8_SOLCO</name>
<organism evidence="1 2">
    <name type="scientific">Solanum commersonii</name>
    <name type="common">Commerson's wild potato</name>
    <name type="synonym">Commerson's nightshade</name>
    <dbReference type="NCBI Taxonomy" id="4109"/>
    <lineage>
        <taxon>Eukaryota</taxon>
        <taxon>Viridiplantae</taxon>
        <taxon>Streptophyta</taxon>
        <taxon>Embryophyta</taxon>
        <taxon>Tracheophyta</taxon>
        <taxon>Spermatophyta</taxon>
        <taxon>Magnoliopsida</taxon>
        <taxon>eudicotyledons</taxon>
        <taxon>Gunneridae</taxon>
        <taxon>Pentapetalae</taxon>
        <taxon>asterids</taxon>
        <taxon>lamiids</taxon>
        <taxon>Solanales</taxon>
        <taxon>Solanaceae</taxon>
        <taxon>Solanoideae</taxon>
        <taxon>Solaneae</taxon>
        <taxon>Solanum</taxon>
    </lineage>
</organism>
<evidence type="ECO:0000313" key="1">
    <source>
        <dbReference type="EMBL" id="KAG5616138.1"/>
    </source>
</evidence>
<comment type="caution">
    <text evidence="1">The sequence shown here is derived from an EMBL/GenBank/DDBJ whole genome shotgun (WGS) entry which is preliminary data.</text>
</comment>
<dbReference type="Proteomes" id="UP000824120">
    <property type="component" value="Chromosome 3"/>
</dbReference>
<sequence length="76" mass="8785">MDKSILKNVIEKYSINNRFQFLMESSNSISYTRAISGFIGGIIAPKLRNHKKRYTLNDIIDDMKLDLGVDVNYMLL</sequence>
<protein>
    <submittedName>
        <fullName evidence="1">Uncharacterized protein</fullName>
    </submittedName>
</protein>
<dbReference type="AlphaFoldDB" id="A0A9J5ZVZ8"/>
<dbReference type="EMBL" id="JACXVP010000003">
    <property type="protein sequence ID" value="KAG5616138.1"/>
    <property type="molecule type" value="Genomic_DNA"/>
</dbReference>
<proteinExistence type="predicted"/>
<gene>
    <name evidence="1" type="ORF">H5410_015962</name>
</gene>
<accession>A0A9J5ZVZ8</accession>
<dbReference type="OrthoDB" id="1211624at2759"/>
<evidence type="ECO:0000313" key="2">
    <source>
        <dbReference type="Proteomes" id="UP000824120"/>
    </source>
</evidence>